<gene>
    <name evidence="1" type="ORF">AWB76_05628</name>
</gene>
<accession>A0A158CJB2</accession>
<reference evidence="2" key="1">
    <citation type="submission" date="2016-01" db="EMBL/GenBank/DDBJ databases">
        <authorList>
            <person name="Peeters Charlotte."/>
        </authorList>
    </citation>
    <scope>NUCLEOTIDE SEQUENCE [LARGE SCALE GENOMIC DNA]</scope>
</reference>
<dbReference type="Proteomes" id="UP000054624">
    <property type="component" value="Unassembled WGS sequence"/>
</dbReference>
<keyword evidence="2" id="KW-1185">Reference proteome</keyword>
<proteinExistence type="predicted"/>
<dbReference type="STRING" id="1777137.AWB76_05628"/>
<dbReference type="RefSeq" id="WP_061163319.1">
    <property type="nucleotide sequence ID" value="NZ_FCOI02000024.1"/>
</dbReference>
<dbReference type="EMBL" id="FCOI02000024">
    <property type="protein sequence ID" value="SAK82360.1"/>
    <property type="molecule type" value="Genomic_DNA"/>
</dbReference>
<dbReference type="AlphaFoldDB" id="A0A158CJB2"/>
<sequence>MATSRTGGAFLAIWHDIERGQEGEFERWHTQEHMPERIGIPGFLQARRYVDWSRAKHGCFTLYDGAHIETFRSPGYLARLNDPTDWSKRVHPIFRNFIRGACVERAATGGGAGGACSTYRLTLDARRRDDVLRHCAAALYDIASLDGVTSVRVGANVADITRVRTKETELKGPNREDVFDAVVIVEGIGLSELNVAQARVLELLRADGLIDADAAHYRLSQLLSAAH</sequence>
<dbReference type="OrthoDB" id="6537357at2"/>
<name>A0A158CJB2_9BURK</name>
<protein>
    <submittedName>
        <fullName evidence="1">Uncharacterized protein</fullName>
    </submittedName>
</protein>
<evidence type="ECO:0000313" key="2">
    <source>
        <dbReference type="Proteomes" id="UP000054624"/>
    </source>
</evidence>
<evidence type="ECO:0000313" key="1">
    <source>
        <dbReference type="EMBL" id="SAK82360.1"/>
    </source>
</evidence>
<organism evidence="1 2">
    <name type="scientific">Caballeronia temeraria</name>
    <dbReference type="NCBI Taxonomy" id="1777137"/>
    <lineage>
        <taxon>Bacteria</taxon>
        <taxon>Pseudomonadati</taxon>
        <taxon>Pseudomonadota</taxon>
        <taxon>Betaproteobacteria</taxon>
        <taxon>Burkholderiales</taxon>
        <taxon>Burkholderiaceae</taxon>
        <taxon>Caballeronia</taxon>
    </lineage>
</organism>